<evidence type="ECO:0000313" key="1">
    <source>
        <dbReference type="EMBL" id="KAL0196318.1"/>
    </source>
</evidence>
<protein>
    <submittedName>
        <fullName evidence="1">Uncharacterized protein</fullName>
    </submittedName>
</protein>
<proteinExistence type="predicted"/>
<gene>
    <name evidence="1" type="ORF">M9458_009890</name>
</gene>
<reference evidence="1 2" key="1">
    <citation type="submission" date="2024-05" db="EMBL/GenBank/DDBJ databases">
        <title>Genome sequencing and assembly of Indian major carp, Cirrhinus mrigala (Hamilton, 1822).</title>
        <authorList>
            <person name="Mohindra V."/>
            <person name="Chowdhury L.M."/>
            <person name="Lal K."/>
            <person name="Jena J.K."/>
        </authorList>
    </citation>
    <scope>NUCLEOTIDE SEQUENCE [LARGE SCALE GENOMIC DNA]</scope>
    <source>
        <strain evidence="1">CM1030</strain>
        <tissue evidence="1">Blood</tissue>
    </source>
</reference>
<sequence>SETVEIRAPALQGRSRHAERPAAPKHCAFLRLVGVALQRPQVYCACDRAHDVGNPKN</sequence>
<organism evidence="1 2">
    <name type="scientific">Cirrhinus mrigala</name>
    <name type="common">Mrigala</name>
    <dbReference type="NCBI Taxonomy" id="683832"/>
    <lineage>
        <taxon>Eukaryota</taxon>
        <taxon>Metazoa</taxon>
        <taxon>Chordata</taxon>
        <taxon>Craniata</taxon>
        <taxon>Vertebrata</taxon>
        <taxon>Euteleostomi</taxon>
        <taxon>Actinopterygii</taxon>
        <taxon>Neopterygii</taxon>
        <taxon>Teleostei</taxon>
        <taxon>Ostariophysi</taxon>
        <taxon>Cypriniformes</taxon>
        <taxon>Cyprinidae</taxon>
        <taxon>Labeoninae</taxon>
        <taxon>Labeonini</taxon>
        <taxon>Cirrhinus</taxon>
    </lineage>
</organism>
<feature type="non-terminal residue" evidence="1">
    <location>
        <position position="1"/>
    </location>
</feature>
<keyword evidence="2" id="KW-1185">Reference proteome</keyword>
<dbReference type="EMBL" id="JAMKFB020000004">
    <property type="protein sequence ID" value="KAL0196318.1"/>
    <property type="molecule type" value="Genomic_DNA"/>
</dbReference>
<evidence type="ECO:0000313" key="2">
    <source>
        <dbReference type="Proteomes" id="UP001529510"/>
    </source>
</evidence>
<dbReference type="AlphaFoldDB" id="A0ABD0RD80"/>
<accession>A0ABD0RD80</accession>
<feature type="non-terminal residue" evidence="1">
    <location>
        <position position="57"/>
    </location>
</feature>
<comment type="caution">
    <text evidence="1">The sequence shown here is derived from an EMBL/GenBank/DDBJ whole genome shotgun (WGS) entry which is preliminary data.</text>
</comment>
<dbReference type="Proteomes" id="UP001529510">
    <property type="component" value="Unassembled WGS sequence"/>
</dbReference>
<name>A0ABD0RD80_CIRMR</name>